<comment type="caution">
    <text evidence="2">The sequence shown here is derived from an EMBL/GenBank/DDBJ whole genome shotgun (WGS) entry which is preliminary data.</text>
</comment>
<evidence type="ECO:0000313" key="2">
    <source>
        <dbReference type="EMBL" id="MCK8677139.1"/>
    </source>
</evidence>
<evidence type="ECO:0000256" key="1">
    <source>
        <dbReference type="SAM" id="MobiDB-lite"/>
    </source>
</evidence>
<gene>
    <name evidence="2" type="ORF">M1O15_06990</name>
</gene>
<sequence length="684" mass="71264">MSSETAPAETAPADVIGSLVRQLTDELRQRMEVSAPGGLVNNGVVIGGQHLTAGGPEKDDPAPAHGPVRARDLAVRRRRFVRPAAFDAGLSVLETGVLLLAGAPGTGRFTTALNLLAEGHADPRLCQVDGAVDLARWQPSRDRVDGYLVMAPSRSLDLRPWELARLEDRLARAEARMVVVVPRSPGQSGPPRADFSAQVVHHEPPDSAAVFGAHLADLCPARDRRERLLRSLGAEFTSALLPAGLPPRYAARAAEAVVRLSAGGGASHAIVAADLARAEASALMARADGDPEVLSLVLALCVFGGLDRAVIEDRAGALLTLVSVERQRTDDGRSSTSAPADTGGSGRRPLPELFRSVGAGCGPPESGRSGGATGFFWPAVADGVWDAVCGEYAGLLPVLHAWLGGTGTDAEAVDRAGRAAARIAVRTGGRTLELLGGPALFTSPGSVLVAAHALGAATLDPASAESAYRVLRKWSEDPGTAPRTAVAYACRSGTGGLPAGRALVLLHRLTAGPYGGAALAPAVVDTVVERFATGGDADRTSIVHDLADWARGEDSAALVAALAVPALLEAGRDWFRARLLADRPTRECVGELVGHALDETAGHGPMRAALLAWCGEAARTGQGADALDELFGQLLETGRPGFLLLLLWFGRSEDTTPGKDLAERHLKTWRERTPALDTSTRHDG</sequence>
<keyword evidence="3" id="KW-1185">Reference proteome</keyword>
<accession>A0ABT0I753</accession>
<dbReference type="RefSeq" id="WP_248632373.1">
    <property type="nucleotide sequence ID" value="NZ_JALPTH010000005.1"/>
</dbReference>
<dbReference type="EMBL" id="JALPTH010000005">
    <property type="protein sequence ID" value="MCK8677139.1"/>
    <property type="molecule type" value="Genomic_DNA"/>
</dbReference>
<reference evidence="2 3" key="1">
    <citation type="submission" date="2022-04" db="EMBL/GenBank/DDBJ databases">
        <title>Streptomyces sp. nov. LCR6-01 isolated from Lichen of Dirinaria sp.</title>
        <authorList>
            <person name="Kanchanasin P."/>
            <person name="Tanasupawat S."/>
            <person name="Phongsopitanun W."/>
        </authorList>
    </citation>
    <scope>NUCLEOTIDE SEQUENCE [LARGE SCALE GENOMIC DNA]</scope>
    <source>
        <strain evidence="2 3">LCR6-01</strain>
    </source>
</reference>
<name>A0ABT0I753_9ACTN</name>
<dbReference type="Proteomes" id="UP001522868">
    <property type="component" value="Unassembled WGS sequence"/>
</dbReference>
<evidence type="ECO:0008006" key="4">
    <source>
        <dbReference type="Google" id="ProtNLM"/>
    </source>
</evidence>
<proteinExistence type="predicted"/>
<organism evidence="2 3">
    <name type="scientific">Streptomyces lichenis</name>
    <dbReference type="NCBI Taxonomy" id="2306967"/>
    <lineage>
        <taxon>Bacteria</taxon>
        <taxon>Bacillati</taxon>
        <taxon>Actinomycetota</taxon>
        <taxon>Actinomycetes</taxon>
        <taxon>Kitasatosporales</taxon>
        <taxon>Streptomycetaceae</taxon>
        <taxon>Streptomyces</taxon>
    </lineage>
</organism>
<feature type="region of interest" description="Disordered" evidence="1">
    <location>
        <begin position="328"/>
        <end position="349"/>
    </location>
</feature>
<evidence type="ECO:0000313" key="3">
    <source>
        <dbReference type="Proteomes" id="UP001522868"/>
    </source>
</evidence>
<protein>
    <recommendedName>
        <fullName evidence="4">ATP-binding protein</fullName>
    </recommendedName>
</protein>